<dbReference type="InterPro" id="IPR006139">
    <property type="entry name" value="D-isomer_2_OHA_DH_cat_dom"/>
</dbReference>
<keyword evidence="2" id="KW-0520">NAD</keyword>
<keyword evidence="7" id="KW-1185">Reference proteome</keyword>
<dbReference type="InterPro" id="IPR006140">
    <property type="entry name" value="D-isomer_DH_NAD-bd"/>
</dbReference>
<dbReference type="Pfam" id="PF00389">
    <property type="entry name" value="2-Hacid_dh"/>
    <property type="match status" value="1"/>
</dbReference>
<evidence type="ECO:0000313" key="6">
    <source>
        <dbReference type="EMBL" id="BEQ16791.1"/>
    </source>
</evidence>
<dbReference type="InterPro" id="IPR050223">
    <property type="entry name" value="D-isomer_2-hydroxyacid_DH"/>
</dbReference>
<dbReference type="SUPFAM" id="SSF51735">
    <property type="entry name" value="NAD(P)-binding Rossmann-fold domains"/>
    <property type="match status" value="1"/>
</dbReference>
<dbReference type="SUPFAM" id="SSF52283">
    <property type="entry name" value="Formate/glycerate dehydrogenase catalytic domain-like"/>
    <property type="match status" value="1"/>
</dbReference>
<dbReference type="GO" id="GO:0051287">
    <property type="term" value="F:NAD binding"/>
    <property type="evidence" value="ECO:0007669"/>
    <property type="project" value="InterPro"/>
</dbReference>
<evidence type="ECO:0000259" key="4">
    <source>
        <dbReference type="Pfam" id="PF00389"/>
    </source>
</evidence>
<gene>
    <name evidence="6" type="ORF">FAK_38570</name>
</gene>
<dbReference type="InterPro" id="IPR029753">
    <property type="entry name" value="D-isomer_DH_CS"/>
</dbReference>
<organism evidence="6 7">
    <name type="scientific">Desulfoferula mesophila</name>
    <dbReference type="NCBI Taxonomy" id="3058419"/>
    <lineage>
        <taxon>Bacteria</taxon>
        <taxon>Pseudomonadati</taxon>
        <taxon>Thermodesulfobacteriota</taxon>
        <taxon>Desulfarculia</taxon>
        <taxon>Desulfarculales</taxon>
        <taxon>Desulfarculaceae</taxon>
        <taxon>Desulfoferula</taxon>
    </lineage>
</organism>
<dbReference type="PANTHER" id="PTHR10996">
    <property type="entry name" value="2-HYDROXYACID DEHYDROGENASE-RELATED"/>
    <property type="match status" value="1"/>
</dbReference>
<dbReference type="InterPro" id="IPR036291">
    <property type="entry name" value="NAD(P)-bd_dom_sf"/>
</dbReference>
<evidence type="ECO:0000256" key="3">
    <source>
        <dbReference type="RuleBase" id="RU003719"/>
    </source>
</evidence>
<comment type="similarity">
    <text evidence="3">Belongs to the D-isomer specific 2-hydroxyacid dehydrogenase family.</text>
</comment>
<evidence type="ECO:0000259" key="5">
    <source>
        <dbReference type="Pfam" id="PF02826"/>
    </source>
</evidence>
<name>A0AAU9F129_9BACT</name>
<keyword evidence="1 3" id="KW-0560">Oxidoreductase</keyword>
<proteinExistence type="inferred from homology"/>
<dbReference type="Proteomes" id="UP001366166">
    <property type="component" value="Chromosome"/>
</dbReference>
<evidence type="ECO:0000256" key="1">
    <source>
        <dbReference type="ARBA" id="ARBA00023002"/>
    </source>
</evidence>
<dbReference type="GO" id="GO:0016618">
    <property type="term" value="F:hydroxypyruvate reductase [NAD(P)H] activity"/>
    <property type="evidence" value="ECO:0007669"/>
    <property type="project" value="TreeGrafter"/>
</dbReference>
<evidence type="ECO:0008006" key="8">
    <source>
        <dbReference type="Google" id="ProtNLM"/>
    </source>
</evidence>
<dbReference type="KEGG" id="dmp:FAK_38570"/>
<evidence type="ECO:0000313" key="7">
    <source>
        <dbReference type="Proteomes" id="UP001366166"/>
    </source>
</evidence>
<dbReference type="RefSeq" id="WP_338603133.1">
    <property type="nucleotide sequence ID" value="NZ_AP028679.1"/>
</dbReference>
<evidence type="ECO:0000256" key="2">
    <source>
        <dbReference type="ARBA" id="ARBA00023027"/>
    </source>
</evidence>
<dbReference type="GO" id="GO:0005829">
    <property type="term" value="C:cytosol"/>
    <property type="evidence" value="ECO:0007669"/>
    <property type="project" value="TreeGrafter"/>
</dbReference>
<protein>
    <recommendedName>
        <fullName evidence="8">D-3-phosphoglycerate dehydrogenase</fullName>
    </recommendedName>
</protein>
<dbReference type="AlphaFoldDB" id="A0AAU9F129"/>
<accession>A0AAU9F129</accession>
<feature type="domain" description="D-isomer specific 2-hydroxyacid dehydrogenase catalytic" evidence="4">
    <location>
        <begin position="30"/>
        <end position="313"/>
    </location>
</feature>
<dbReference type="PROSITE" id="PS00671">
    <property type="entry name" value="D_2_HYDROXYACID_DH_3"/>
    <property type="match status" value="1"/>
</dbReference>
<dbReference type="EMBL" id="AP028679">
    <property type="protein sequence ID" value="BEQ16791.1"/>
    <property type="molecule type" value="Genomic_DNA"/>
</dbReference>
<sequence length="315" mass="32704">MRILVASLNFPAVAQTLAGNLPGDEIVPTPEPELAQACKSAQVVVPTMARIPAEVIRGSGLQLIHQWGVGLEGVDIAAATAEGIPVCNVPADQAVENAESTSEHAVFLMMAVARRLNRFADTFRQGPWGTPLGTSLFGRRALIVGLGRVGQALTRRLGDLGMEVAGIKAHPDPALAEALGLIELAGPEDLHRLLGASDFVAATLTANPSTVGMFDQAAFAAMRPGAFLVNVGRGSVVDEAALLAALDAGHLGGAGLDVFAAEPPAPDNPLLHHPLVVATPHIGGVTEQSFAAIGRRLAANIERLRRGEPLLFRAN</sequence>
<dbReference type="GO" id="GO:0030267">
    <property type="term" value="F:glyoxylate reductase (NADPH) activity"/>
    <property type="evidence" value="ECO:0007669"/>
    <property type="project" value="TreeGrafter"/>
</dbReference>
<feature type="domain" description="D-isomer specific 2-hydroxyacid dehydrogenase NAD-binding" evidence="5">
    <location>
        <begin position="107"/>
        <end position="283"/>
    </location>
</feature>
<dbReference type="Gene3D" id="3.40.50.720">
    <property type="entry name" value="NAD(P)-binding Rossmann-like Domain"/>
    <property type="match status" value="2"/>
</dbReference>
<dbReference type="Pfam" id="PF02826">
    <property type="entry name" value="2-Hacid_dh_C"/>
    <property type="match status" value="1"/>
</dbReference>
<dbReference type="CDD" id="cd12175">
    <property type="entry name" value="2-Hacid_dh_11"/>
    <property type="match status" value="1"/>
</dbReference>
<dbReference type="PANTHER" id="PTHR10996:SF178">
    <property type="entry name" value="2-HYDROXYACID DEHYDROGENASE YGL185C-RELATED"/>
    <property type="match status" value="1"/>
</dbReference>
<reference evidence="7" key="1">
    <citation type="journal article" date="2023" name="Arch. Microbiol.">
        <title>Desulfoferula mesophilus gen. nov. sp. nov., a mesophilic sulfate-reducing bacterium isolated from a brackish lake sediment.</title>
        <authorList>
            <person name="Watanabe T."/>
            <person name="Yabe T."/>
            <person name="Tsuji J.M."/>
            <person name="Fukui M."/>
        </authorList>
    </citation>
    <scope>NUCLEOTIDE SEQUENCE [LARGE SCALE GENOMIC DNA]</scope>
    <source>
        <strain evidence="7">12FAK</strain>
    </source>
</reference>